<reference evidence="4" key="1">
    <citation type="journal article" date="2019" name="Int. J. Syst. Evol. Microbiol.">
        <title>The Global Catalogue of Microorganisms (GCM) 10K type strain sequencing project: providing services to taxonomists for standard genome sequencing and annotation.</title>
        <authorList>
            <consortium name="The Broad Institute Genomics Platform"/>
            <consortium name="The Broad Institute Genome Sequencing Center for Infectious Disease"/>
            <person name="Wu L."/>
            <person name="Ma J."/>
        </authorList>
    </citation>
    <scope>NUCLEOTIDE SEQUENCE [LARGE SCALE GENOMIC DNA]</scope>
    <source>
        <strain evidence="4">JCM 31319</strain>
    </source>
</reference>
<organism evidence="3 4">
    <name type="scientific">Pontibacter rugosus</name>
    <dbReference type="NCBI Taxonomy" id="1745966"/>
    <lineage>
        <taxon>Bacteria</taxon>
        <taxon>Pseudomonadati</taxon>
        <taxon>Bacteroidota</taxon>
        <taxon>Cytophagia</taxon>
        <taxon>Cytophagales</taxon>
        <taxon>Hymenobacteraceae</taxon>
        <taxon>Pontibacter</taxon>
    </lineage>
</organism>
<evidence type="ECO:0000313" key="4">
    <source>
        <dbReference type="Proteomes" id="UP001597094"/>
    </source>
</evidence>
<dbReference type="Pfam" id="PF01927">
    <property type="entry name" value="Mut7-C"/>
    <property type="match status" value="1"/>
</dbReference>
<evidence type="ECO:0000259" key="1">
    <source>
        <dbReference type="Pfam" id="PF01927"/>
    </source>
</evidence>
<name>A0ABW3SRJ9_9BACT</name>
<feature type="domain" description="Mut7-C RNAse" evidence="1">
    <location>
        <begin position="96"/>
        <end position="239"/>
    </location>
</feature>
<protein>
    <submittedName>
        <fullName evidence="3">Mut7-C RNAse domain-containing protein</fullName>
    </submittedName>
</protein>
<evidence type="ECO:0000313" key="3">
    <source>
        <dbReference type="EMBL" id="MFD1186155.1"/>
    </source>
</evidence>
<comment type="caution">
    <text evidence="3">The sequence shown here is derived from an EMBL/GenBank/DDBJ whole genome shotgun (WGS) entry which is preliminary data.</text>
</comment>
<dbReference type="PANTHER" id="PTHR39081">
    <property type="entry name" value="MUT7-C DOMAIN-CONTAINING PROTEIN"/>
    <property type="match status" value="1"/>
</dbReference>
<feature type="domain" description="Ubiquitin Mut7-C" evidence="2">
    <location>
        <begin position="1"/>
        <end position="78"/>
    </location>
</feature>
<gene>
    <name evidence="3" type="ORF">ACFQ2O_08075</name>
</gene>
<dbReference type="InterPro" id="IPR002782">
    <property type="entry name" value="Mut7-C_RNAse_dom"/>
</dbReference>
<dbReference type="PANTHER" id="PTHR39081:SF1">
    <property type="entry name" value="MUT7-C RNASE DOMAIN-CONTAINING PROTEIN"/>
    <property type="match status" value="1"/>
</dbReference>
<dbReference type="Pfam" id="PF14451">
    <property type="entry name" value="Ub-Mut7C"/>
    <property type="match status" value="1"/>
</dbReference>
<dbReference type="InterPro" id="IPR027798">
    <property type="entry name" value="Ub_Mut7C"/>
</dbReference>
<sequence>MNTASFRFHGALQDFLKKRERDQTISYTFKGAPAVKDAIEAMGVPHPEVDVILLNKKPATLQQAISAGDEVDVFPVDAKYNWPVGYSFSKNHPAPKRFILDVHLGTLAKSMRMLGVKTYYQTDLSDNTIAQLAQEQQLVVLTRDIGLLKQKVITWGYWLRSQHTQEQLEEVIRRFDLWDSFSPFRLCLECNTPVLAVDKECIMEQLPPKTRLYFNEFYQCPSCKRVYWKGSHYDRMQGFIAQLIKNRNG</sequence>
<dbReference type="Proteomes" id="UP001597094">
    <property type="component" value="Unassembled WGS sequence"/>
</dbReference>
<keyword evidence="4" id="KW-1185">Reference proteome</keyword>
<accession>A0ABW3SRJ9</accession>
<evidence type="ECO:0000259" key="2">
    <source>
        <dbReference type="Pfam" id="PF14451"/>
    </source>
</evidence>
<dbReference type="EMBL" id="JBHTLD010000054">
    <property type="protein sequence ID" value="MFD1186155.1"/>
    <property type="molecule type" value="Genomic_DNA"/>
</dbReference>
<proteinExistence type="predicted"/>